<proteinExistence type="inferred from homology"/>
<evidence type="ECO:0000256" key="10">
    <source>
        <dbReference type="ARBA" id="ARBA00022692"/>
    </source>
</evidence>
<dbReference type="CDD" id="cd14074">
    <property type="entry name" value="STKc_SNRK"/>
    <property type="match status" value="1"/>
</dbReference>
<evidence type="ECO:0000256" key="27">
    <source>
        <dbReference type="SAM" id="MobiDB-lite"/>
    </source>
</evidence>
<evidence type="ECO:0000256" key="26">
    <source>
        <dbReference type="RuleBase" id="RU003722"/>
    </source>
</evidence>
<evidence type="ECO:0000256" key="18">
    <source>
        <dbReference type="ARBA" id="ARBA00023065"/>
    </source>
</evidence>
<keyword evidence="12 25" id="KW-0547">Nucleotide-binding</keyword>
<evidence type="ECO:0000256" key="21">
    <source>
        <dbReference type="ARBA" id="ARBA00023242"/>
    </source>
</evidence>
<evidence type="ECO:0000256" key="1">
    <source>
        <dbReference type="ARBA" id="ARBA00001946"/>
    </source>
</evidence>
<protein>
    <recommendedName>
        <fullName evidence="26">Sodium/hydrogen exchanger</fullName>
    </recommendedName>
</protein>
<dbReference type="STRING" id="34720.A0A195EUA9"/>
<evidence type="ECO:0000313" key="31">
    <source>
        <dbReference type="Proteomes" id="UP000078541"/>
    </source>
</evidence>
<dbReference type="GO" id="GO:0015385">
    <property type="term" value="F:sodium:proton antiporter activity"/>
    <property type="evidence" value="ECO:0007669"/>
    <property type="project" value="InterPro"/>
</dbReference>
<dbReference type="Gene3D" id="6.10.250.1040">
    <property type="match status" value="1"/>
</dbReference>
<comment type="similarity">
    <text evidence="4">Belongs to the protein kinase superfamily. CAMK Ser/Thr protein kinase family.</text>
</comment>
<evidence type="ECO:0000256" key="14">
    <source>
        <dbReference type="ARBA" id="ARBA00022840"/>
    </source>
</evidence>
<feature type="compositionally biased region" description="Polar residues" evidence="27">
    <location>
        <begin position="520"/>
        <end position="539"/>
    </location>
</feature>
<keyword evidence="26" id="KW-0050">Antiport</keyword>
<feature type="transmembrane region" description="Helical" evidence="28">
    <location>
        <begin position="875"/>
        <end position="899"/>
    </location>
</feature>
<dbReference type="Proteomes" id="UP000078541">
    <property type="component" value="Unassembled WGS sequence"/>
</dbReference>
<feature type="region of interest" description="Disordered" evidence="27">
    <location>
        <begin position="1520"/>
        <end position="1545"/>
    </location>
</feature>
<dbReference type="GO" id="GO:0098719">
    <property type="term" value="P:sodium ion import across plasma membrane"/>
    <property type="evidence" value="ECO:0007669"/>
    <property type="project" value="TreeGrafter"/>
</dbReference>
<dbReference type="GO" id="GO:0005524">
    <property type="term" value="F:ATP binding"/>
    <property type="evidence" value="ECO:0007669"/>
    <property type="project" value="UniProtKB-UniRule"/>
</dbReference>
<keyword evidence="15" id="KW-0460">Magnesium</keyword>
<keyword evidence="13" id="KW-0418">Kinase</keyword>
<keyword evidence="21" id="KW-0539">Nucleus</keyword>
<dbReference type="InterPro" id="IPR018422">
    <property type="entry name" value="Cation/H_exchanger_CPA1"/>
</dbReference>
<feature type="transmembrane region" description="Helical" evidence="28">
    <location>
        <begin position="1105"/>
        <end position="1127"/>
    </location>
</feature>
<dbReference type="GO" id="GO:0004674">
    <property type="term" value="F:protein serine/threonine kinase activity"/>
    <property type="evidence" value="ECO:0007669"/>
    <property type="project" value="UniProtKB-KW"/>
</dbReference>
<feature type="transmembrane region" description="Helical" evidence="28">
    <location>
        <begin position="755"/>
        <end position="772"/>
    </location>
</feature>
<evidence type="ECO:0000256" key="16">
    <source>
        <dbReference type="ARBA" id="ARBA00022989"/>
    </source>
</evidence>
<evidence type="ECO:0000256" key="3">
    <source>
        <dbReference type="ARBA" id="ARBA00004141"/>
    </source>
</evidence>
<evidence type="ECO:0000256" key="6">
    <source>
        <dbReference type="ARBA" id="ARBA00022481"/>
    </source>
</evidence>
<comment type="function">
    <text evidence="24">May play a role in hematopoietic cell proliferation or differentiation. Potential mediator of neuronal apoptosis.</text>
</comment>
<feature type="transmembrane region" description="Helical" evidence="28">
    <location>
        <begin position="919"/>
        <end position="943"/>
    </location>
</feature>
<accession>A0A195EUA9</accession>
<evidence type="ECO:0000256" key="25">
    <source>
        <dbReference type="PROSITE-ProRule" id="PRU10141"/>
    </source>
</evidence>
<evidence type="ECO:0000256" key="15">
    <source>
        <dbReference type="ARBA" id="ARBA00022842"/>
    </source>
</evidence>
<dbReference type="InterPro" id="IPR011009">
    <property type="entry name" value="Kinase-like_dom_sf"/>
</dbReference>
<dbReference type="GO" id="GO:0015386">
    <property type="term" value="F:potassium:proton antiporter activity"/>
    <property type="evidence" value="ECO:0007669"/>
    <property type="project" value="TreeGrafter"/>
</dbReference>
<evidence type="ECO:0000256" key="4">
    <source>
        <dbReference type="ARBA" id="ARBA00006692"/>
    </source>
</evidence>
<keyword evidence="18 26" id="KW-0406">Ion transport</keyword>
<name>A0A195EUA9_9HYME</name>
<dbReference type="PANTHER" id="PTHR10110:SF98">
    <property type="entry name" value="SODIUM_HYDROGEN EXCHANGER"/>
    <property type="match status" value="1"/>
</dbReference>
<evidence type="ECO:0000256" key="12">
    <source>
        <dbReference type="ARBA" id="ARBA00022741"/>
    </source>
</evidence>
<evidence type="ECO:0000256" key="22">
    <source>
        <dbReference type="ARBA" id="ARBA00047899"/>
    </source>
</evidence>
<sequence>MNRRVGYSNYDGKIAGLYDLEETLGRGHFAVVKLARHVFTGEKVAVKVIDKSKLDEVSRAHLFQEVRCMKLVQHPNVVRLYEVIDTQTKLYLILELGDGGDLYDYIMRHDSGLSEEVARTYFRQIVRAISYCHRLHVVHRDLKPENVVFFEKLGTVKLTDFGFSNRFCPGQKLETSCGSLAYSAPEILLGDSYDAPAVDVWSLGVILYMLVCGQAPFQEANDSETLTMIMDCKYSIPSHVSDGCKRLIARMLVREPEGRASLEEIAADPWLAIGSDLDTMETLPLVSRQQVSDDHHNHIITKMVNGNIATKEEILDALDKNEYNHITATYFLLAERKLRAHRQEQMQKSRPEALDVSSSRQDDLTTNLRTDENSLGTMNQSLLSVPRTPGDVPQRLSGRMILLKLLGHAQDAEYPRAYMNPNLDSCPRGKRGNESRSVSFRRGRNVPLPRLEEALRGAYGGIENGIIPARVYFSIPHTCYPFLSREEMQGTSSNKPPLSLLLRRDRGSQSRGAPQHVRACSSSWRFPSDGTTGKSSDSPATDERGRQRGSSTAEAPSSSSSSSRHVGWWWCAMGRRLAPMIIPALLLVLALCCPGCGRANFAPFNDLASAERIPAEKRPAPHGPQIDAGDFHGDPYGAYPGLGFGPMGPMIRSAPPNDDTPRSLSSASSDDAGQRNIPKESQLASARSGDDAAVGDDSSTGNNEHSPKPEYRIVSVEFTRVETPFLIGIWIFFASIAKIGFHMAPKLNKIFPESCLLIVVGVIVGLLLFQASSVHISPLTPDTFFLYMLPPIILDAGYFMPNRLFFDHLGTILLFAVVGTVLNTMSIGVSLWLLGKSGMFGCETPILDMFLFSALISAVDPVAVLAVFEEIHVNEILYIVVFGESLLNDAVTVVLYHMFETYSEMGPSRIIYTDVLSGLASFLVVAIGGTVIGVVWGFATGFVTRFTHQVRVIEPIFIFVMAYLAYLSAEIFHLSGILAITFCGITMKNYVEANISHKSHTTVKYTMKMLSSSSETIIFMFLGVATVNNAHNWNTWFVVMTIVFCSVYRAMGVIVLTALANQFRLHKLDKVEKFVMSYGGLRGAVAFALVLLIDPRHVPLQPMFVTTTIAVIYFTVFIQGITIKPLVKILNVKRAEKRKPTMNERIHERIMDHTMAGIEDILGKHGNYHVRDKFKRFDNKFIRPYLVKDHCGAEPKILETYSKLAMKDALDYIRRNASTIGNISGTESMSAIFRNYSNTGQFNGSPSCSQLESGWNIDLQELEYNPSKKDLTDARIHHLLAEELCKPYKRHRRLSYSRHAVNDRDLSTQVNYKMHMNIRRMMGEHKHRHKRSKKLLKDGKQNHVSFPEFQQQNGSTKLFTQDYINGVLYELENGETSKPSSKEDWDSAITFTARTSDSPNVNADNQHATTATTSMDTINTDEGDLKIGRDGAEGYRVTTPTATETMLPWKREDDYESGHPIKQHEFPAWCSNKEYLAYSSPSATFLGGIEQPKVQSVIGLFRRESVCTPDSIDCQETVDEVDETDEYTPAEMDSPAKTKGNSRRVPARRVSMMELGFADRARSVDRTADDGSHSLPDCWNVQRVRLNSLACSPAQMPTLSTALIASSTSESSEDVDDEEEEKA</sequence>
<dbReference type="Pfam" id="PF00069">
    <property type="entry name" value="Pkinase"/>
    <property type="match status" value="1"/>
</dbReference>
<dbReference type="GO" id="GO:0046872">
    <property type="term" value="F:metal ion binding"/>
    <property type="evidence" value="ECO:0007669"/>
    <property type="project" value="UniProtKB-KW"/>
</dbReference>
<evidence type="ECO:0000256" key="24">
    <source>
        <dbReference type="ARBA" id="ARBA00054738"/>
    </source>
</evidence>
<dbReference type="NCBIfam" id="TIGR00840">
    <property type="entry name" value="b_cpa1"/>
    <property type="match status" value="1"/>
</dbReference>
<feature type="compositionally biased region" description="Basic and acidic residues" evidence="27">
    <location>
        <begin position="342"/>
        <end position="353"/>
    </location>
</feature>
<dbReference type="Gene3D" id="1.10.510.10">
    <property type="entry name" value="Transferase(Phosphotransferase) domain 1"/>
    <property type="match status" value="1"/>
</dbReference>
<keyword evidence="14 25" id="KW-0067">ATP-binding</keyword>
<organism evidence="30 31">
    <name type="scientific">Trachymyrmex septentrionalis</name>
    <dbReference type="NCBI Taxonomy" id="34720"/>
    <lineage>
        <taxon>Eukaryota</taxon>
        <taxon>Metazoa</taxon>
        <taxon>Ecdysozoa</taxon>
        <taxon>Arthropoda</taxon>
        <taxon>Hexapoda</taxon>
        <taxon>Insecta</taxon>
        <taxon>Pterygota</taxon>
        <taxon>Neoptera</taxon>
        <taxon>Endopterygota</taxon>
        <taxon>Hymenoptera</taxon>
        <taxon>Apocrita</taxon>
        <taxon>Aculeata</taxon>
        <taxon>Formicoidea</taxon>
        <taxon>Formicidae</taxon>
        <taxon>Myrmicinae</taxon>
        <taxon>Trachymyrmex</taxon>
    </lineage>
</organism>
<feature type="region of interest" description="Disordered" evidence="27">
    <location>
        <begin position="506"/>
        <end position="564"/>
    </location>
</feature>
<feature type="transmembrane region" description="Helical" evidence="28">
    <location>
        <begin position="846"/>
        <end position="868"/>
    </location>
</feature>
<evidence type="ECO:0000256" key="13">
    <source>
        <dbReference type="ARBA" id="ARBA00022777"/>
    </source>
</evidence>
<dbReference type="Gene3D" id="6.10.140.1330">
    <property type="match status" value="1"/>
</dbReference>
<comment type="similarity">
    <text evidence="26">Belongs to the monovalent cation:proton antiporter 1 (CPA1) transporter (TC 2.A.36) family.</text>
</comment>
<comment type="catalytic activity">
    <reaction evidence="22">
        <text>L-threonyl-[protein] + ATP = O-phospho-L-threonyl-[protein] + ADP + H(+)</text>
        <dbReference type="Rhea" id="RHEA:46608"/>
        <dbReference type="Rhea" id="RHEA-COMP:11060"/>
        <dbReference type="Rhea" id="RHEA-COMP:11605"/>
        <dbReference type="ChEBI" id="CHEBI:15378"/>
        <dbReference type="ChEBI" id="CHEBI:30013"/>
        <dbReference type="ChEBI" id="CHEBI:30616"/>
        <dbReference type="ChEBI" id="CHEBI:61977"/>
        <dbReference type="ChEBI" id="CHEBI:456216"/>
        <dbReference type="EC" id="2.7.11.1"/>
    </reaction>
</comment>
<dbReference type="EMBL" id="KQ981979">
    <property type="protein sequence ID" value="KYN31487.1"/>
    <property type="molecule type" value="Genomic_DNA"/>
</dbReference>
<dbReference type="GO" id="GO:0005634">
    <property type="term" value="C:nucleus"/>
    <property type="evidence" value="ECO:0007669"/>
    <property type="project" value="UniProtKB-SubCell"/>
</dbReference>
<feature type="region of interest" description="Disordered" evidence="27">
    <location>
        <begin position="420"/>
        <end position="441"/>
    </location>
</feature>
<keyword evidence="10 26" id="KW-0812">Transmembrane</keyword>
<feature type="region of interest" description="Disordered" evidence="27">
    <location>
        <begin position="1602"/>
        <end position="1623"/>
    </location>
</feature>
<keyword evidence="16 28" id="KW-1133">Transmembrane helix</keyword>
<feature type="transmembrane region" description="Helical" evidence="28">
    <location>
        <begin position="812"/>
        <end position="834"/>
    </location>
</feature>
<keyword evidence="31" id="KW-1185">Reference proteome</keyword>
<feature type="compositionally biased region" description="Acidic residues" evidence="27">
    <location>
        <begin position="1611"/>
        <end position="1623"/>
    </location>
</feature>
<feature type="transmembrane region" description="Helical" evidence="28">
    <location>
        <begin position="725"/>
        <end position="743"/>
    </location>
</feature>
<dbReference type="PRINTS" id="PR01084">
    <property type="entry name" value="NAHEXCHNGR"/>
</dbReference>
<evidence type="ECO:0000256" key="11">
    <source>
        <dbReference type="ARBA" id="ARBA00022723"/>
    </source>
</evidence>
<feature type="binding site" evidence="25">
    <location>
        <position position="47"/>
    </location>
    <ligand>
        <name>ATP</name>
        <dbReference type="ChEBI" id="CHEBI:30616"/>
    </ligand>
</feature>
<keyword evidence="19 28" id="KW-0472">Membrane</keyword>
<keyword evidence="8" id="KW-0597">Phosphoprotein</keyword>
<keyword evidence="9" id="KW-0808">Transferase</keyword>
<evidence type="ECO:0000256" key="20">
    <source>
        <dbReference type="ARBA" id="ARBA00023201"/>
    </source>
</evidence>
<keyword evidence="17" id="KW-0915">Sodium</keyword>
<dbReference type="InterPro" id="IPR004709">
    <property type="entry name" value="NaH_exchanger"/>
</dbReference>
<feature type="region of interest" description="Disordered" evidence="27">
    <location>
        <begin position="342"/>
        <end position="363"/>
    </location>
</feature>
<evidence type="ECO:0000256" key="8">
    <source>
        <dbReference type="ARBA" id="ARBA00022553"/>
    </source>
</evidence>
<evidence type="ECO:0000256" key="28">
    <source>
        <dbReference type="SAM" id="Phobius"/>
    </source>
</evidence>
<dbReference type="PROSITE" id="PS50011">
    <property type="entry name" value="PROTEIN_KINASE_DOM"/>
    <property type="match status" value="1"/>
</dbReference>
<keyword evidence="6" id="KW-0488">Methylation</keyword>
<feature type="compositionally biased region" description="Low complexity" evidence="27">
    <location>
        <begin position="684"/>
        <end position="699"/>
    </location>
</feature>
<dbReference type="GO" id="GO:0005886">
    <property type="term" value="C:plasma membrane"/>
    <property type="evidence" value="ECO:0007669"/>
    <property type="project" value="TreeGrafter"/>
</dbReference>
<reference evidence="30 31" key="1">
    <citation type="submission" date="2016-03" db="EMBL/GenBank/DDBJ databases">
        <title>Trachymyrmex septentrionalis WGS genome.</title>
        <authorList>
            <person name="Nygaard S."/>
            <person name="Hu H."/>
            <person name="Boomsma J."/>
            <person name="Zhang G."/>
        </authorList>
    </citation>
    <scope>NUCLEOTIDE SEQUENCE [LARGE SCALE GENOMIC DNA]</scope>
    <source>
        <strain evidence="30">Tsep2-gDNA-1</strain>
        <tissue evidence="30">Whole body</tissue>
    </source>
</reference>
<evidence type="ECO:0000256" key="7">
    <source>
        <dbReference type="ARBA" id="ARBA00022527"/>
    </source>
</evidence>
<comment type="catalytic activity">
    <reaction evidence="23">
        <text>L-seryl-[protein] + ATP = O-phospho-L-seryl-[protein] + ADP + H(+)</text>
        <dbReference type="Rhea" id="RHEA:17989"/>
        <dbReference type="Rhea" id="RHEA-COMP:9863"/>
        <dbReference type="Rhea" id="RHEA-COMP:11604"/>
        <dbReference type="ChEBI" id="CHEBI:15378"/>
        <dbReference type="ChEBI" id="CHEBI:29999"/>
        <dbReference type="ChEBI" id="CHEBI:30616"/>
        <dbReference type="ChEBI" id="CHEBI:83421"/>
        <dbReference type="ChEBI" id="CHEBI:456216"/>
        <dbReference type="EC" id="2.7.11.1"/>
    </reaction>
</comment>
<keyword evidence="7" id="KW-0723">Serine/threonine-protein kinase</keyword>
<dbReference type="InterPro" id="IPR006153">
    <property type="entry name" value="Cation/H_exchanger_TM"/>
</dbReference>
<evidence type="ECO:0000256" key="5">
    <source>
        <dbReference type="ARBA" id="ARBA00022448"/>
    </source>
</evidence>
<evidence type="ECO:0000256" key="9">
    <source>
        <dbReference type="ARBA" id="ARBA00022679"/>
    </source>
</evidence>
<feature type="domain" description="Protein kinase" evidence="29">
    <location>
        <begin position="18"/>
        <end position="271"/>
    </location>
</feature>
<gene>
    <name evidence="30" type="ORF">ALC56_14368</name>
</gene>
<feature type="compositionally biased region" description="Polar residues" evidence="27">
    <location>
        <begin position="662"/>
        <end position="671"/>
    </location>
</feature>
<dbReference type="FunFam" id="3.30.200.20:FF:000003">
    <property type="entry name" value="Non-specific serine/threonine protein kinase"/>
    <property type="match status" value="1"/>
</dbReference>
<dbReference type="InterPro" id="IPR000719">
    <property type="entry name" value="Prot_kinase_dom"/>
</dbReference>
<dbReference type="FunFam" id="1.10.510.10:FF:000166">
    <property type="entry name" value="SNF-related serine/threonine-protein kinase"/>
    <property type="match status" value="1"/>
</dbReference>
<feature type="transmembrane region" description="Helical" evidence="28">
    <location>
        <begin position="784"/>
        <end position="800"/>
    </location>
</feature>
<dbReference type="SMART" id="SM00220">
    <property type="entry name" value="S_TKc"/>
    <property type="match status" value="1"/>
</dbReference>
<dbReference type="InterPro" id="IPR017441">
    <property type="entry name" value="Protein_kinase_ATP_BS"/>
</dbReference>
<keyword evidence="20 26" id="KW-0739">Sodium transport</keyword>
<evidence type="ECO:0000259" key="29">
    <source>
        <dbReference type="PROSITE" id="PS50011"/>
    </source>
</evidence>
<feature type="transmembrane region" description="Helical" evidence="28">
    <location>
        <begin position="1036"/>
        <end position="1063"/>
    </location>
</feature>
<evidence type="ECO:0000256" key="19">
    <source>
        <dbReference type="ARBA" id="ARBA00023136"/>
    </source>
</evidence>
<comment type="subcellular location">
    <subcellularLocation>
        <location evidence="3">Membrane</location>
        <topology evidence="3">Multi-pass membrane protein</topology>
    </subcellularLocation>
    <subcellularLocation>
        <location evidence="2">Nucleus</location>
    </subcellularLocation>
</comment>
<feature type="region of interest" description="Disordered" evidence="27">
    <location>
        <begin position="647"/>
        <end position="708"/>
    </location>
</feature>
<evidence type="ECO:0000256" key="2">
    <source>
        <dbReference type="ARBA" id="ARBA00004123"/>
    </source>
</evidence>
<feature type="transmembrane region" description="Helical" evidence="28">
    <location>
        <begin position="1075"/>
        <end position="1093"/>
    </location>
</feature>
<dbReference type="CDD" id="cd14339">
    <property type="entry name" value="UBA_SNRK"/>
    <property type="match status" value="1"/>
</dbReference>
<keyword evidence="5 26" id="KW-0813">Transport</keyword>
<evidence type="ECO:0000256" key="17">
    <source>
        <dbReference type="ARBA" id="ARBA00023053"/>
    </source>
</evidence>
<dbReference type="PROSITE" id="PS00108">
    <property type="entry name" value="PROTEIN_KINASE_ST"/>
    <property type="match status" value="1"/>
</dbReference>
<dbReference type="GO" id="GO:0051453">
    <property type="term" value="P:regulation of intracellular pH"/>
    <property type="evidence" value="ECO:0007669"/>
    <property type="project" value="TreeGrafter"/>
</dbReference>
<evidence type="ECO:0000313" key="30">
    <source>
        <dbReference type="EMBL" id="KYN31487.1"/>
    </source>
</evidence>
<feature type="transmembrane region" description="Helical" evidence="28">
    <location>
        <begin position="1012"/>
        <end position="1030"/>
    </location>
</feature>
<dbReference type="SUPFAM" id="SSF56112">
    <property type="entry name" value="Protein kinase-like (PK-like)"/>
    <property type="match status" value="1"/>
</dbReference>
<dbReference type="PROSITE" id="PS00107">
    <property type="entry name" value="PROTEIN_KINASE_ATP"/>
    <property type="match status" value="1"/>
</dbReference>
<dbReference type="InterPro" id="IPR008271">
    <property type="entry name" value="Ser/Thr_kinase_AS"/>
</dbReference>
<keyword evidence="11" id="KW-0479">Metal-binding</keyword>
<comment type="cofactor">
    <cofactor evidence="1">
        <name>Mg(2+)</name>
        <dbReference type="ChEBI" id="CHEBI:18420"/>
    </cofactor>
</comment>
<evidence type="ECO:0000256" key="23">
    <source>
        <dbReference type="ARBA" id="ARBA00048679"/>
    </source>
</evidence>
<dbReference type="PANTHER" id="PTHR10110">
    <property type="entry name" value="SODIUM/HYDROGEN EXCHANGER"/>
    <property type="match status" value="1"/>
</dbReference>
<dbReference type="Pfam" id="PF00999">
    <property type="entry name" value="Na_H_Exchanger"/>
    <property type="match status" value="1"/>
</dbReference>